<feature type="chain" id="PRO_5044715726" description="Overexpressed in colon carcinoma 1 protein" evidence="3">
    <location>
        <begin position="20"/>
        <end position="116"/>
    </location>
</feature>
<feature type="compositionally biased region" description="Basic and acidic residues" evidence="2">
    <location>
        <begin position="54"/>
        <end position="68"/>
    </location>
</feature>
<accession>A0AAV7C006</accession>
<dbReference type="Proteomes" id="UP000824782">
    <property type="component" value="Unassembled WGS sequence"/>
</dbReference>
<sequence>MAVLRAAAVSCSLCLPSLCFPLLLCQHYPRLSCCPRVPRSMGCSNSSSAGGCKGPEKETSEDTISQDEKHRNYGGVYVGLPTDASTTCRDPKEAEAPSKSKALNTMPGSPLPENVC</sequence>
<dbReference type="AlphaFoldDB" id="A0AAV7C006"/>
<dbReference type="InterPro" id="IPR029133">
    <property type="entry name" value="OCC1"/>
</dbReference>
<dbReference type="EMBL" id="WNYA01000004">
    <property type="protein sequence ID" value="KAG8578292.1"/>
    <property type="molecule type" value="Genomic_DNA"/>
</dbReference>
<feature type="compositionally biased region" description="Basic and acidic residues" evidence="2">
    <location>
        <begin position="89"/>
        <end position="98"/>
    </location>
</feature>
<feature type="region of interest" description="Disordered" evidence="2">
    <location>
        <begin position="42"/>
        <end position="68"/>
    </location>
</feature>
<evidence type="ECO:0000256" key="2">
    <source>
        <dbReference type="SAM" id="MobiDB-lite"/>
    </source>
</evidence>
<dbReference type="PANTHER" id="PTHR38502:SF1">
    <property type="entry name" value="OVEREXPRESSED IN COLON CARCINOMA 1 PROTEIN"/>
    <property type="match status" value="1"/>
</dbReference>
<evidence type="ECO:0008006" key="6">
    <source>
        <dbReference type="Google" id="ProtNLM"/>
    </source>
</evidence>
<reference evidence="4" key="1">
    <citation type="thesis" date="2020" institute="ProQuest LLC" country="789 East Eisenhower Parkway, Ann Arbor, MI, USA">
        <title>Comparative Genomics and Chromosome Evolution.</title>
        <authorList>
            <person name="Mudd A.B."/>
        </authorList>
    </citation>
    <scope>NUCLEOTIDE SEQUENCE</scope>
    <source>
        <strain evidence="4">237g6f4</strain>
        <tissue evidence="4">Blood</tissue>
    </source>
</reference>
<protein>
    <recommendedName>
        <fullName evidence="6">Overexpressed in colon carcinoma 1 protein</fullName>
    </recommendedName>
</protein>
<dbReference type="Pfam" id="PF15506">
    <property type="entry name" value="OCC1"/>
    <property type="match status" value="1"/>
</dbReference>
<evidence type="ECO:0000256" key="3">
    <source>
        <dbReference type="SAM" id="SignalP"/>
    </source>
</evidence>
<evidence type="ECO:0000313" key="5">
    <source>
        <dbReference type="Proteomes" id="UP000824782"/>
    </source>
</evidence>
<gene>
    <name evidence="4" type="ORF">GDO81_010447</name>
</gene>
<evidence type="ECO:0000256" key="1">
    <source>
        <dbReference type="ARBA" id="ARBA00005237"/>
    </source>
</evidence>
<feature type="signal peptide" evidence="3">
    <location>
        <begin position="1"/>
        <end position="19"/>
    </location>
</feature>
<organism evidence="4 5">
    <name type="scientific">Engystomops pustulosus</name>
    <name type="common">Tungara frog</name>
    <name type="synonym">Physalaemus pustulosus</name>
    <dbReference type="NCBI Taxonomy" id="76066"/>
    <lineage>
        <taxon>Eukaryota</taxon>
        <taxon>Metazoa</taxon>
        <taxon>Chordata</taxon>
        <taxon>Craniata</taxon>
        <taxon>Vertebrata</taxon>
        <taxon>Euteleostomi</taxon>
        <taxon>Amphibia</taxon>
        <taxon>Batrachia</taxon>
        <taxon>Anura</taxon>
        <taxon>Neobatrachia</taxon>
        <taxon>Hyloidea</taxon>
        <taxon>Leptodactylidae</taxon>
        <taxon>Leiuperinae</taxon>
        <taxon>Engystomops</taxon>
    </lineage>
</organism>
<comment type="caution">
    <text evidence="4">The sequence shown here is derived from an EMBL/GenBank/DDBJ whole genome shotgun (WGS) entry which is preliminary data.</text>
</comment>
<proteinExistence type="inferred from homology"/>
<dbReference type="EMBL" id="WNYA01000004">
    <property type="protein sequence ID" value="KAG8578293.1"/>
    <property type="molecule type" value="Genomic_DNA"/>
</dbReference>
<keyword evidence="5" id="KW-1185">Reference proteome</keyword>
<keyword evidence="3" id="KW-0732">Signal</keyword>
<feature type="region of interest" description="Disordered" evidence="2">
    <location>
        <begin position="81"/>
        <end position="116"/>
    </location>
</feature>
<comment type="similarity">
    <text evidence="1">Belongs to the OCC1 family.</text>
</comment>
<evidence type="ECO:0000313" key="4">
    <source>
        <dbReference type="EMBL" id="KAG8578292.1"/>
    </source>
</evidence>
<name>A0AAV7C006_ENGPU</name>
<dbReference type="PANTHER" id="PTHR38502">
    <property type="entry name" value="OVEREXPRESSED IN COLON CARCINOMA 1 PROTEIN"/>
    <property type="match status" value="1"/>
</dbReference>